<comment type="caution">
    <text evidence="1">The sequence shown here is derived from an EMBL/GenBank/DDBJ whole genome shotgun (WGS) entry which is preliminary data.</text>
</comment>
<dbReference type="EMBL" id="JASBWU010000017">
    <property type="protein sequence ID" value="KAJ9115142.1"/>
    <property type="molecule type" value="Genomic_DNA"/>
</dbReference>
<sequence>MSLDPESSTRSSALTPLDEEFSSRPTTPTPQDSISNRPVDLPPRPRAERISRLPDMPSFTDRSSANQLEAIQAMMTQMQDRLQLQLTQQQREFEVRMEILFTNKGKVSGDLPDAIEKLSASSPQNAEALLGNKPIEPNPARVHQSAYVRQPSYPHSYSQNYDEPTPVTRSTSTKIKASELPKFRGEKEEDVEVWIEQVSAIFEANGCSNFEIVAFLSVILKGNALLWFTRLGPKGRTLFPTWNHWRDALRQRFIKTNYLAEKKRLWKKRDLRANEAMADYFDAKVDLQAYVFDENTPESELILDVLEGLPDYMLPTLKSSLTPNMDLMEFRRILLDYEKGLRWNGPWGSKRNDTTPSYRPSTISNDKNKVQSPSKDRDTSKPSLPCSCGGMHWYRDCPKKNSKANNVSSFRPATLPNRIPIARSRWPNPENKTKWSSPDKQKEAHMNSVRVEEINEDIIELALPEQDNEGYDDLYESLCNNAISAERLQDRHTDKVPTFAMAKIGNKDSIAHEVCIDTGSAISLIDSHYLRKNFPDIKVNAASTIMLKGVGNNQTHGWINADMHFITDKKEYASVTAAFHVVTSLATKIIIGNDVLAEEGALIDLREGTCSFKKAPGLVTITSTRCPVPHSLEPSARLQTVFTIKPGFQARVPIALSSKPSTSMYLLNPVLVSDDIQVSRSIAATVMAVQDVRQAATSVNSVEKETPEDREAFEEALEEIDINMELNEEEKTSLKSVIRHNRQAFSYGSKRLGRTNVAGQCLALKVASELRGNQRTELMRTVMSSSTIGSYKGRPYLYTPDPSPTSALESRLIAAIHNQGSPIGNVIDSIAKRVVATELAAISTSAAPSKKRRTTKNTEVPPEVDQITGFQVIATSYCQPVAATYSSIAFVQALVCSVFREALGMCMATGDRWWMNPEVPPSNESDTLEVDVYLDGKRKTLVRCDWRSKDQDKNPKRCRNILYIFAAQIFGAKHIDSRYQSNRMAAAQDKREITSEEESLYPGTASLEEEFKTKFTDAKKEARNAKFDTPRMRWARLEAHLTTLPLVSAKITRADGTDSNALESIIYRDMVHEDITADEIMASWCAKLYEPKPLDITLKTLAQLLDAPENEELKRRVLRRERIIHLPINKQTLNRQRQIWFDRLRQEPGENLHGALEAAEKPCLNEYPVTFEFEEGARTYSTIHRISRLERTQQSSSAAFALAPPECL</sequence>
<organism evidence="1 2">
    <name type="scientific">Naganishia vaughanmartiniae</name>
    <dbReference type="NCBI Taxonomy" id="1424756"/>
    <lineage>
        <taxon>Eukaryota</taxon>
        <taxon>Fungi</taxon>
        <taxon>Dikarya</taxon>
        <taxon>Basidiomycota</taxon>
        <taxon>Agaricomycotina</taxon>
        <taxon>Tremellomycetes</taxon>
        <taxon>Filobasidiales</taxon>
        <taxon>Filobasidiaceae</taxon>
        <taxon>Naganishia</taxon>
    </lineage>
</organism>
<name>A0ACC2WX88_9TREE</name>
<protein>
    <submittedName>
        <fullName evidence="1">Uncharacterized protein</fullName>
    </submittedName>
</protein>
<evidence type="ECO:0000313" key="1">
    <source>
        <dbReference type="EMBL" id="KAJ9115142.1"/>
    </source>
</evidence>
<accession>A0ACC2WX88</accession>
<keyword evidence="2" id="KW-1185">Reference proteome</keyword>
<evidence type="ECO:0000313" key="2">
    <source>
        <dbReference type="Proteomes" id="UP001243375"/>
    </source>
</evidence>
<proteinExistence type="predicted"/>
<dbReference type="Proteomes" id="UP001243375">
    <property type="component" value="Unassembled WGS sequence"/>
</dbReference>
<gene>
    <name evidence="1" type="ORF">QFC22_005472</name>
</gene>
<reference evidence="1" key="1">
    <citation type="submission" date="2023-04" db="EMBL/GenBank/DDBJ databases">
        <title>Draft Genome sequencing of Naganishia species isolated from polar environments using Oxford Nanopore Technology.</title>
        <authorList>
            <person name="Leo P."/>
            <person name="Venkateswaran K."/>
        </authorList>
    </citation>
    <scope>NUCLEOTIDE SEQUENCE</scope>
    <source>
        <strain evidence="1">MNA-CCFEE 5425</strain>
    </source>
</reference>